<dbReference type="AlphaFoldDB" id="A0A6A3PBT0"/>
<reference evidence="4 5" key="1">
    <citation type="submission" date="2018-08" db="EMBL/GenBank/DDBJ databases">
        <title>Genomic investigation of the strawberry pathogen Phytophthora fragariae indicates pathogenicity is determined by transcriptional variation in three key races.</title>
        <authorList>
            <person name="Adams T.M."/>
            <person name="Armitage A.D."/>
            <person name="Sobczyk M.K."/>
            <person name="Bates H.J."/>
            <person name="Dunwell J.M."/>
            <person name="Nellist C.F."/>
            <person name="Harrison R.J."/>
        </authorList>
    </citation>
    <scope>NUCLEOTIDE SEQUENCE [LARGE SCALE GENOMIC DNA]</scope>
    <source>
        <strain evidence="3 4">NOV-5</strain>
        <strain evidence="2 5">NOV-71</strain>
    </source>
</reference>
<comment type="caution">
    <text evidence="2">The sequence shown here is derived from an EMBL/GenBank/DDBJ whole genome shotgun (WGS) entry which is preliminary data.</text>
</comment>
<proteinExistence type="predicted"/>
<evidence type="ECO:0000313" key="2">
    <source>
        <dbReference type="EMBL" id="KAE9057284.1"/>
    </source>
</evidence>
<dbReference type="EMBL" id="QXGA01005318">
    <property type="protein sequence ID" value="KAE9067744.1"/>
    <property type="molecule type" value="Genomic_DNA"/>
</dbReference>
<evidence type="ECO:0000256" key="1">
    <source>
        <dbReference type="SAM" id="MobiDB-lite"/>
    </source>
</evidence>
<dbReference type="Proteomes" id="UP000441208">
    <property type="component" value="Unassembled WGS sequence"/>
</dbReference>
<sequence length="199" mass="20467">MTRVRFGAPSTYSTVQTDSVGAEGGSGARRGFNRLCDRRDVFVRLEPLLETEVSLSLDEASPPSRRESSFSTAPFTRGGSSCSPAASSCGSPCSTASLACGSRCSTVSLVDGNRSSTASLEGGNHCSTASFTYGSRCSTVSFFIRGSHGCSTARLSLARPRAGSSSSSPVSSTAHVVQRGPSLALRTTCVVDAPSTTVT</sequence>
<gene>
    <name evidence="3" type="ORF">PF006_g29932</name>
    <name evidence="2" type="ORF">PF007_g31695</name>
</gene>
<evidence type="ECO:0000313" key="4">
    <source>
        <dbReference type="Proteomes" id="UP000440732"/>
    </source>
</evidence>
<feature type="compositionally biased region" description="Polar residues" evidence="1">
    <location>
        <begin position="10"/>
        <end position="19"/>
    </location>
</feature>
<dbReference type="Proteomes" id="UP000440732">
    <property type="component" value="Unassembled WGS sequence"/>
</dbReference>
<dbReference type="EMBL" id="QXFZ01007223">
    <property type="protein sequence ID" value="KAE9057284.1"/>
    <property type="molecule type" value="Genomic_DNA"/>
</dbReference>
<organism evidence="2 5">
    <name type="scientific">Phytophthora fragariae</name>
    <dbReference type="NCBI Taxonomy" id="53985"/>
    <lineage>
        <taxon>Eukaryota</taxon>
        <taxon>Sar</taxon>
        <taxon>Stramenopiles</taxon>
        <taxon>Oomycota</taxon>
        <taxon>Peronosporomycetes</taxon>
        <taxon>Peronosporales</taxon>
        <taxon>Peronosporaceae</taxon>
        <taxon>Phytophthora</taxon>
    </lineage>
</organism>
<accession>A0A6A3PBT0</accession>
<name>A0A6A3PBT0_9STRA</name>
<feature type="region of interest" description="Disordered" evidence="1">
    <location>
        <begin position="1"/>
        <end position="25"/>
    </location>
</feature>
<evidence type="ECO:0000313" key="5">
    <source>
        <dbReference type="Proteomes" id="UP000441208"/>
    </source>
</evidence>
<protein>
    <submittedName>
        <fullName evidence="2">Uncharacterized protein</fullName>
    </submittedName>
</protein>
<evidence type="ECO:0000313" key="3">
    <source>
        <dbReference type="EMBL" id="KAE9067744.1"/>
    </source>
</evidence>